<name>A0A8H5AM23_FUSOX</name>
<evidence type="ECO:0000313" key="5">
    <source>
        <dbReference type="EMBL" id="KAF5267686.1"/>
    </source>
</evidence>
<evidence type="ECO:0000259" key="4">
    <source>
        <dbReference type="Pfam" id="PF20150"/>
    </source>
</evidence>
<reference evidence="5" key="1">
    <citation type="submission" date="2020-02" db="EMBL/GenBank/DDBJ databases">
        <title>Identification and distribution of gene clusters putatively required for synthesis of sphingolipid metabolism inhibitors in phylogenetically diverse species of the filamentous fungus Fusarium.</title>
        <authorList>
            <person name="Kim H.-S."/>
            <person name="Busman M."/>
            <person name="Brown D.W."/>
            <person name="Divon H."/>
            <person name="Uhlig S."/>
            <person name="Proctor R.H."/>
        </authorList>
    </citation>
    <scope>NUCLEOTIDE SEQUENCE [LARGE SCALE GENOMIC DNA]</scope>
    <source>
        <strain evidence="5">NRRL 39464</strain>
    </source>
</reference>
<dbReference type="Pfam" id="PF20150">
    <property type="entry name" value="2EXR"/>
    <property type="match status" value="1"/>
</dbReference>
<feature type="domain" description="NmrA-like" evidence="3">
    <location>
        <begin position="3"/>
        <end position="280"/>
    </location>
</feature>
<dbReference type="Proteomes" id="UP000558688">
    <property type="component" value="Unassembled WGS sequence"/>
</dbReference>
<dbReference type="AlphaFoldDB" id="A0A8H5AM23"/>
<accession>A0A8H5AM23</accession>
<evidence type="ECO:0000256" key="2">
    <source>
        <dbReference type="ARBA" id="ARBA00022857"/>
    </source>
</evidence>
<dbReference type="PANTHER" id="PTHR42748:SF25">
    <property type="entry name" value="NMRA FAMILY PROTEIN"/>
    <property type="match status" value="1"/>
</dbReference>
<dbReference type="InterPro" id="IPR051164">
    <property type="entry name" value="NmrA-like_oxidored"/>
</dbReference>
<comment type="caution">
    <text evidence="5">The sequence shown here is derived from an EMBL/GenBank/DDBJ whole genome shotgun (WGS) entry which is preliminary data.</text>
</comment>
<dbReference type="SUPFAM" id="SSF51735">
    <property type="entry name" value="NAD(P)-binding Rossmann-fold domains"/>
    <property type="match status" value="1"/>
</dbReference>
<gene>
    <name evidence="5" type="ORF">FOXYS1_1420</name>
</gene>
<organism evidence="5 6">
    <name type="scientific">Fusarium oxysporum</name>
    <name type="common">Fusarium vascular wilt</name>
    <dbReference type="NCBI Taxonomy" id="5507"/>
    <lineage>
        <taxon>Eukaryota</taxon>
        <taxon>Fungi</taxon>
        <taxon>Dikarya</taxon>
        <taxon>Ascomycota</taxon>
        <taxon>Pezizomycotina</taxon>
        <taxon>Sordariomycetes</taxon>
        <taxon>Hypocreomycetidae</taxon>
        <taxon>Hypocreales</taxon>
        <taxon>Nectriaceae</taxon>
        <taxon>Fusarium</taxon>
        <taxon>Fusarium oxysporum species complex</taxon>
    </lineage>
</organism>
<dbReference type="InterPro" id="IPR036291">
    <property type="entry name" value="NAD(P)-bd_dom_sf"/>
</dbReference>
<dbReference type="Pfam" id="PF05368">
    <property type="entry name" value="NmrA"/>
    <property type="match status" value="1"/>
</dbReference>
<dbReference type="InterPro" id="IPR008030">
    <property type="entry name" value="NmrA-like"/>
</dbReference>
<evidence type="ECO:0008006" key="7">
    <source>
        <dbReference type="Google" id="ProtNLM"/>
    </source>
</evidence>
<evidence type="ECO:0000256" key="1">
    <source>
        <dbReference type="ARBA" id="ARBA00006328"/>
    </source>
</evidence>
<sequence>MSRALLITGATGKQGSSVINALIAKNADFLLLAATRNKESASAKKLASKSSNIKLIEGDLDSIPALFSAAKQAAGTVPLWGVYSVQLSMGKGVTLEGEVRQGKGLIDESIKAGIKHFVYSSVDRGGDEKSWKDATVVPHFKTKHEIEHYLRDSTANGKSSMNWTILRPTAFMENLEPGFATKVFLTMIRDTLKNKPLQWTATEDIGFFAAEAFTDPQAWDKQAISLAGDEITFAQLSEAFEHATGGPAGTTFGLLGKALKHGVAELGIMVNWFRDEGYGADLAKVRQLNPGAKTMEHPRLVNRSSFDFIVYANPINVFQSRSIRDFEAWNLQLNFNPYSTNLTGWLFEATKASFNTSRNSASFPPGVRERIWIRSLTGERILRILRERYRVEGRERIAMSKLFVTNHESRSAAKRYYRVHNPCTYVHMTCTYYGILYFNPGFDIIHIFEWWHSPELAHRIWKLYPLHVGIVNLAQQADQDYWDRRNNESWYTNTRHVGYTDPIYRDPDKLKLAIKRLKRVVFVFRGVCNPGIRRCGDTRQGQDRKGPAWYPSPSLPVKTHVPVFGTMEQDPRAVGDFLDGVNPKHMIMMSYSECDPVIIDREDAISFVEDEMEEKEFNFDRSFKGCGKAAMAAENILRQDVMPVFGFWPLLMEVIPVLEDTNNAEEQTLDFCSALQKQFKKHTPQLRLSHFPDYNPKILTTYERTEKDYVVWQHWRPKDHRC</sequence>
<dbReference type="CDD" id="cd05251">
    <property type="entry name" value="NmrA_like_SDR_a"/>
    <property type="match status" value="1"/>
</dbReference>
<feature type="domain" description="2EXR" evidence="4">
    <location>
        <begin position="362"/>
        <end position="445"/>
    </location>
</feature>
<dbReference type="EMBL" id="JAAFOW010000218">
    <property type="protein sequence ID" value="KAF5267686.1"/>
    <property type="molecule type" value="Genomic_DNA"/>
</dbReference>
<dbReference type="InterPro" id="IPR045518">
    <property type="entry name" value="2EXR"/>
</dbReference>
<evidence type="ECO:0000313" key="6">
    <source>
        <dbReference type="Proteomes" id="UP000558688"/>
    </source>
</evidence>
<dbReference type="PANTHER" id="PTHR42748">
    <property type="entry name" value="NITROGEN METABOLITE REPRESSION PROTEIN NMRA FAMILY MEMBER"/>
    <property type="match status" value="1"/>
</dbReference>
<dbReference type="GO" id="GO:0005634">
    <property type="term" value="C:nucleus"/>
    <property type="evidence" value="ECO:0007669"/>
    <property type="project" value="TreeGrafter"/>
</dbReference>
<dbReference type="Gene3D" id="3.90.25.10">
    <property type="entry name" value="UDP-galactose 4-epimerase, domain 1"/>
    <property type="match status" value="1"/>
</dbReference>
<comment type="similarity">
    <text evidence="1">Belongs to the NmrA-type oxidoreductase family.</text>
</comment>
<dbReference type="Gene3D" id="3.40.50.720">
    <property type="entry name" value="NAD(P)-binding Rossmann-like Domain"/>
    <property type="match status" value="1"/>
</dbReference>
<keyword evidence="2" id="KW-0521">NADP</keyword>
<evidence type="ECO:0000259" key="3">
    <source>
        <dbReference type="Pfam" id="PF05368"/>
    </source>
</evidence>
<proteinExistence type="inferred from homology"/>
<protein>
    <recommendedName>
        <fullName evidence="7">NmrA-like domain-containing protein</fullName>
    </recommendedName>
</protein>